<reference evidence="2 3" key="1">
    <citation type="journal article" date="2018" name="Evol. Lett.">
        <title>Horizontal gene cluster transfer increased hallucinogenic mushroom diversity.</title>
        <authorList>
            <person name="Reynolds H.T."/>
            <person name="Vijayakumar V."/>
            <person name="Gluck-Thaler E."/>
            <person name="Korotkin H.B."/>
            <person name="Matheny P.B."/>
            <person name="Slot J.C."/>
        </authorList>
    </citation>
    <scope>NUCLEOTIDE SEQUENCE [LARGE SCALE GENOMIC DNA]</scope>
    <source>
        <strain evidence="2 3">2629</strain>
    </source>
</reference>
<dbReference type="STRING" id="181874.A0A409W3X9"/>
<dbReference type="PANTHER" id="PTHR11081">
    <property type="entry name" value="FLAP ENDONUCLEASE FAMILY MEMBER"/>
    <property type="match status" value="1"/>
</dbReference>
<dbReference type="GO" id="GO:0017108">
    <property type="term" value="F:5'-flap endonuclease activity"/>
    <property type="evidence" value="ECO:0007669"/>
    <property type="project" value="TreeGrafter"/>
</dbReference>
<dbReference type="Pfam" id="PF00867">
    <property type="entry name" value="XPG_I"/>
    <property type="match status" value="1"/>
</dbReference>
<feature type="domain" description="XPG-I" evidence="1">
    <location>
        <begin position="116"/>
        <end position="193"/>
    </location>
</feature>
<sequence>MGISNLWKAVKPAAQTQSLTKIVRELSSQIEGGIPCIGVDLSPLMDECIAATMPQGVNGRLPGGPLYIFFNKLVAFMKVRATYVFVLDGAERPAVKREHKVHTYVWWSGIAKELILAFGFHVHHAPGEAEAELSMLNRHSAIDAIITSDSDALVFGARTIIRPVPITSNSVSQHGRNMYEIYTDSRVEQTTSLTHGGLILFALLNGGDYDGGILGCGPKSASGLARSGYGDQLLSAAQTCRDSWEFAQFTNAWCQSVVCELRTNSRGHNPSRQPVLAMSLEMSDFPKYDILMLYVSPTVSDYRGSGFLWERWRVVREPHLNEIKTFCRQQLRWTEGSILEKKFKSLLFPAVVQRMLISPMTLYESSERKLISPTLQVQVSSVQWKKRKGHPAKECINPGDKQPQLHVDATLLFAASGCQATQAGSSNPAHRNCSPSDNTLLVWPLPETLPTELSPANFKQSSGDSQAASSRLTRVASLDLDESPPNFFKHCSSRAGSITQPAIPNSPVSATIDLTLPSSFNSSELADYSEIIDLTSSP</sequence>
<proteinExistence type="predicted"/>
<evidence type="ECO:0000313" key="3">
    <source>
        <dbReference type="Proteomes" id="UP000284842"/>
    </source>
</evidence>
<comment type="caution">
    <text evidence="2">The sequence shown here is derived from an EMBL/GenBank/DDBJ whole genome shotgun (WGS) entry which is preliminary data.</text>
</comment>
<dbReference type="PRINTS" id="PR00853">
    <property type="entry name" value="XPGRADSUPER"/>
</dbReference>
<gene>
    <name evidence="2" type="ORF">CVT24_010016</name>
</gene>
<name>A0A409W3X9_9AGAR</name>
<dbReference type="SMART" id="SM00484">
    <property type="entry name" value="XPGI"/>
    <property type="match status" value="1"/>
</dbReference>
<dbReference type="Proteomes" id="UP000284842">
    <property type="component" value="Unassembled WGS sequence"/>
</dbReference>
<evidence type="ECO:0000313" key="2">
    <source>
        <dbReference type="EMBL" id="PPQ73185.1"/>
    </source>
</evidence>
<keyword evidence="3" id="KW-1185">Reference proteome</keyword>
<dbReference type="EMBL" id="NHTK01005831">
    <property type="protein sequence ID" value="PPQ73185.1"/>
    <property type="molecule type" value="Genomic_DNA"/>
</dbReference>
<dbReference type="PANTHER" id="PTHR11081:SF75">
    <property type="entry name" value="ENDONUCLEASE, PUTATIVE (AFU_ORTHOLOGUE AFUA_3G13260)-RELATED"/>
    <property type="match status" value="1"/>
</dbReference>
<dbReference type="Gene3D" id="3.40.50.1010">
    <property type="entry name" value="5'-nuclease"/>
    <property type="match status" value="2"/>
</dbReference>
<dbReference type="CDD" id="cd09870">
    <property type="entry name" value="PIN_YEN1"/>
    <property type="match status" value="1"/>
</dbReference>
<dbReference type="SUPFAM" id="SSF47807">
    <property type="entry name" value="5' to 3' exonuclease, C-terminal subdomain"/>
    <property type="match status" value="1"/>
</dbReference>
<dbReference type="AlphaFoldDB" id="A0A409W3X9"/>
<accession>A0A409W3X9</accession>
<dbReference type="SUPFAM" id="SSF88723">
    <property type="entry name" value="PIN domain-like"/>
    <property type="match status" value="1"/>
</dbReference>
<dbReference type="InterPro" id="IPR029060">
    <property type="entry name" value="PIN-like_dom_sf"/>
</dbReference>
<dbReference type="OrthoDB" id="3005703at2759"/>
<dbReference type="InterPro" id="IPR006086">
    <property type="entry name" value="XPG-I_dom"/>
</dbReference>
<evidence type="ECO:0000259" key="1">
    <source>
        <dbReference type="SMART" id="SM00484"/>
    </source>
</evidence>
<dbReference type="InterPro" id="IPR036279">
    <property type="entry name" value="5-3_exonuclease_C_sf"/>
</dbReference>
<protein>
    <recommendedName>
        <fullName evidence="1">XPG-I domain-containing protein</fullName>
    </recommendedName>
</protein>
<organism evidence="2 3">
    <name type="scientific">Panaeolus cyanescens</name>
    <dbReference type="NCBI Taxonomy" id="181874"/>
    <lineage>
        <taxon>Eukaryota</taxon>
        <taxon>Fungi</taxon>
        <taxon>Dikarya</taxon>
        <taxon>Basidiomycota</taxon>
        <taxon>Agaricomycotina</taxon>
        <taxon>Agaricomycetes</taxon>
        <taxon>Agaricomycetidae</taxon>
        <taxon>Agaricales</taxon>
        <taxon>Agaricineae</taxon>
        <taxon>Galeropsidaceae</taxon>
        <taxon>Panaeolus</taxon>
    </lineage>
</organism>
<dbReference type="InterPro" id="IPR006084">
    <property type="entry name" value="XPG/Rad2"/>
</dbReference>
<dbReference type="GO" id="GO:0006281">
    <property type="term" value="P:DNA repair"/>
    <property type="evidence" value="ECO:0007669"/>
    <property type="project" value="UniProtKB-ARBA"/>
</dbReference>
<dbReference type="InParanoid" id="A0A409W3X9"/>